<organism evidence="1">
    <name type="scientific">Eutreptiella gymnastica</name>
    <dbReference type="NCBI Taxonomy" id="73025"/>
    <lineage>
        <taxon>Eukaryota</taxon>
        <taxon>Discoba</taxon>
        <taxon>Euglenozoa</taxon>
        <taxon>Euglenida</taxon>
        <taxon>Spirocuta</taxon>
        <taxon>Euglenophyceae</taxon>
        <taxon>Eutreptiales</taxon>
        <taxon>Eutreptiaceae</taxon>
        <taxon>Eutreptiella</taxon>
    </lineage>
</organism>
<sequence length="142" mass="14548">MDGAWDPWGPGMPCVEDMGLNTLRKGDDAGDVGVCRAVMEGERGKWPHAKADVGVDAEEKWDGPGDVEVEEAVDSGAHVRGEGCTPKGRGGGLGCAGIAAGLRSEWGSQEGGWRGCGSAVAGSSAALELGSRLRALLWVTAQ</sequence>
<proteinExistence type="predicted"/>
<protein>
    <submittedName>
        <fullName evidence="1">Uncharacterized protein</fullName>
    </submittedName>
</protein>
<accession>A0A7S4D0X1</accession>
<gene>
    <name evidence="1" type="ORF">EGYM00163_LOCUS22763</name>
</gene>
<name>A0A7S4D0X1_9EUGL</name>
<evidence type="ECO:0000313" key="1">
    <source>
        <dbReference type="EMBL" id="CAE0811615.1"/>
    </source>
</evidence>
<dbReference type="AlphaFoldDB" id="A0A7S4D0X1"/>
<reference evidence="1" key="1">
    <citation type="submission" date="2021-01" db="EMBL/GenBank/DDBJ databases">
        <authorList>
            <person name="Corre E."/>
            <person name="Pelletier E."/>
            <person name="Niang G."/>
            <person name="Scheremetjew M."/>
            <person name="Finn R."/>
            <person name="Kale V."/>
            <person name="Holt S."/>
            <person name="Cochrane G."/>
            <person name="Meng A."/>
            <person name="Brown T."/>
            <person name="Cohen L."/>
        </authorList>
    </citation>
    <scope>NUCLEOTIDE SEQUENCE</scope>
    <source>
        <strain evidence="1">CCMP1594</strain>
    </source>
</reference>
<dbReference type="EMBL" id="HBJA01064490">
    <property type="protein sequence ID" value="CAE0811615.1"/>
    <property type="molecule type" value="Transcribed_RNA"/>
</dbReference>